<evidence type="ECO:0000256" key="1">
    <source>
        <dbReference type="SAM" id="MobiDB-lite"/>
    </source>
</evidence>
<dbReference type="EMBL" id="JAANIU010007723">
    <property type="protein sequence ID" value="KAG1536877.1"/>
    <property type="molecule type" value="Genomic_DNA"/>
</dbReference>
<dbReference type="AlphaFoldDB" id="A0A9P6Y0W7"/>
<comment type="caution">
    <text evidence="2">The sequence shown here is derived from an EMBL/GenBank/DDBJ whole genome shotgun (WGS) entry which is preliminary data.</text>
</comment>
<reference evidence="2 3" key="1">
    <citation type="journal article" date="2020" name="Microb. Genom.">
        <title>Genetic diversity of clinical and environmental Mucorales isolates obtained from an investigation of mucormycosis cases among solid organ transplant recipients.</title>
        <authorList>
            <person name="Nguyen M.H."/>
            <person name="Kaul D."/>
            <person name="Muto C."/>
            <person name="Cheng S.J."/>
            <person name="Richter R.A."/>
            <person name="Bruno V.M."/>
            <person name="Liu G."/>
            <person name="Beyhan S."/>
            <person name="Sundermann A.J."/>
            <person name="Mounaud S."/>
            <person name="Pasculle A.W."/>
            <person name="Nierman W.C."/>
            <person name="Driscoll E."/>
            <person name="Cumbie R."/>
            <person name="Clancy C.J."/>
            <person name="Dupont C.L."/>
        </authorList>
    </citation>
    <scope>NUCLEOTIDE SEQUENCE [LARGE SCALE GENOMIC DNA]</scope>
    <source>
        <strain evidence="2 3">GL24</strain>
    </source>
</reference>
<feature type="compositionally biased region" description="Low complexity" evidence="1">
    <location>
        <begin position="54"/>
        <end position="70"/>
    </location>
</feature>
<sequence>MRFPHGCAADLPPVRGGAERAPRAFPFAGPHGVHRCRRGTDEDRRPGPADQGVLPLARPGPAAGPQRRGLVPALPGPA</sequence>
<gene>
    <name evidence="2" type="ORF">G6F50_014966</name>
</gene>
<feature type="region of interest" description="Disordered" evidence="1">
    <location>
        <begin position="1"/>
        <end position="78"/>
    </location>
</feature>
<feature type="compositionally biased region" description="Basic and acidic residues" evidence="1">
    <location>
        <begin position="38"/>
        <end position="47"/>
    </location>
</feature>
<name>A0A9P6Y0W7_9FUNG</name>
<proteinExistence type="predicted"/>
<dbReference type="Proteomes" id="UP000740926">
    <property type="component" value="Unassembled WGS sequence"/>
</dbReference>
<keyword evidence="3" id="KW-1185">Reference proteome</keyword>
<accession>A0A9P6Y0W7</accession>
<organism evidence="2 3">
    <name type="scientific">Rhizopus delemar</name>
    <dbReference type="NCBI Taxonomy" id="936053"/>
    <lineage>
        <taxon>Eukaryota</taxon>
        <taxon>Fungi</taxon>
        <taxon>Fungi incertae sedis</taxon>
        <taxon>Mucoromycota</taxon>
        <taxon>Mucoromycotina</taxon>
        <taxon>Mucoromycetes</taxon>
        <taxon>Mucorales</taxon>
        <taxon>Mucorineae</taxon>
        <taxon>Rhizopodaceae</taxon>
        <taxon>Rhizopus</taxon>
    </lineage>
</organism>
<evidence type="ECO:0000313" key="2">
    <source>
        <dbReference type="EMBL" id="KAG1536877.1"/>
    </source>
</evidence>
<protein>
    <submittedName>
        <fullName evidence="2">Uncharacterized protein</fullName>
    </submittedName>
</protein>
<evidence type="ECO:0000313" key="3">
    <source>
        <dbReference type="Proteomes" id="UP000740926"/>
    </source>
</evidence>